<proteinExistence type="predicted"/>
<dbReference type="Proteomes" id="UP001195483">
    <property type="component" value="Unassembled WGS sequence"/>
</dbReference>
<feature type="compositionally biased region" description="Basic and acidic residues" evidence="8">
    <location>
        <begin position="46"/>
        <end position="67"/>
    </location>
</feature>
<dbReference type="InterPro" id="IPR050173">
    <property type="entry name" value="ABC_transporter_C-like"/>
</dbReference>
<feature type="transmembrane region" description="Helical" evidence="9">
    <location>
        <begin position="223"/>
        <end position="243"/>
    </location>
</feature>
<evidence type="ECO:0000256" key="3">
    <source>
        <dbReference type="ARBA" id="ARBA00022692"/>
    </source>
</evidence>
<comment type="subcellular location">
    <subcellularLocation>
        <location evidence="1">Membrane</location>
        <topology evidence="1">Multi-pass membrane protein</topology>
    </subcellularLocation>
</comment>
<feature type="transmembrane region" description="Helical" evidence="9">
    <location>
        <begin position="119"/>
        <end position="138"/>
    </location>
</feature>
<keyword evidence="13" id="KW-1185">Reference proteome</keyword>
<dbReference type="InterPro" id="IPR011527">
    <property type="entry name" value="ABC1_TM_dom"/>
</dbReference>
<dbReference type="EMBL" id="JAEAOA010001692">
    <property type="protein sequence ID" value="KAK3610658.1"/>
    <property type="molecule type" value="Genomic_DNA"/>
</dbReference>
<dbReference type="GO" id="GO:0140359">
    <property type="term" value="F:ABC-type transporter activity"/>
    <property type="evidence" value="ECO:0007669"/>
    <property type="project" value="InterPro"/>
</dbReference>
<dbReference type="Pfam" id="PF00005">
    <property type="entry name" value="ABC_tran"/>
    <property type="match status" value="1"/>
</dbReference>
<evidence type="ECO:0000313" key="12">
    <source>
        <dbReference type="EMBL" id="KAK3610658.1"/>
    </source>
</evidence>
<evidence type="ECO:0000313" key="13">
    <source>
        <dbReference type="Proteomes" id="UP001195483"/>
    </source>
</evidence>
<dbReference type="AlphaFoldDB" id="A0AAE0TJA4"/>
<dbReference type="PANTHER" id="PTHR24223:SF447">
    <property type="entry name" value="MULTIDRUG RESISTANCE-ASSOCIATED PROTEIN 5"/>
    <property type="match status" value="1"/>
</dbReference>
<feature type="domain" description="ABC transmembrane type-1" evidence="11">
    <location>
        <begin position="127"/>
        <end position="470"/>
    </location>
</feature>
<evidence type="ECO:0000256" key="9">
    <source>
        <dbReference type="SAM" id="Phobius"/>
    </source>
</evidence>
<evidence type="ECO:0000256" key="1">
    <source>
        <dbReference type="ARBA" id="ARBA00004141"/>
    </source>
</evidence>
<evidence type="ECO:0000256" key="2">
    <source>
        <dbReference type="ARBA" id="ARBA00022448"/>
    </source>
</evidence>
<evidence type="ECO:0000259" key="11">
    <source>
        <dbReference type="PROSITE" id="PS50929"/>
    </source>
</evidence>
<dbReference type="SUPFAM" id="SSF52540">
    <property type="entry name" value="P-loop containing nucleoside triphosphate hydrolases"/>
    <property type="match status" value="1"/>
</dbReference>
<keyword evidence="2" id="KW-0813">Transport</keyword>
<evidence type="ECO:0000256" key="8">
    <source>
        <dbReference type="SAM" id="MobiDB-lite"/>
    </source>
</evidence>
<dbReference type="PROSITE" id="PS00211">
    <property type="entry name" value="ABC_TRANSPORTER_1"/>
    <property type="match status" value="1"/>
</dbReference>
<keyword evidence="3 9" id="KW-0812">Transmembrane</keyword>
<sequence length="748" mass="82615">MEEGKIVERGHQNDLLDEDGNYAAIYRTLQESSIKAATENDPENNGQDKEKPRGNKDQTSLPKEEPKFSIINGEPCANGGMQLKKDSVAKSILVQKEESSVGDISFVTFRAYITACGGWFVVVFIYLVYILSASSIVFSDWWLSKWISTFTGSTSEARLNRNWTGSDTKQSPSSQDTNGGTSVPIWNTSFAVFTTISTTTLPMISASSNNINMTVDDPNVSGVFTYEFYLLVYGTSLVGILLLQIMKSIGGIKVTITAASNLHNEVLDKVVKAPMKFFDTNPAGRVLNRFSKDMDEADVFLPQLIHALFQIMNQSVLSILLTVYYVPWILVAAVPVVALFWVMKSIMAVSTRQLKRLENVSRSPLLSHVTTSAQGLSAIVTYKQEQRFYENCMSFGDVVSVATFLFECSMRWIGLRLDLLAAMLTISTAATLVLAKSAIPPAVAGLTLGLCSRIVSVMQFLVRVANETEARFTSIERINEYKETLESEKDEQPPAHEKWPDQGAIIFSRVVMKYKEDAEPVLKNIDLDIHPGEKVGIIGRTGAGKSSLATVLLRLVELSGGHIHIDGVDISLISLQSLRSNLSTIPQDPVLFAGTVRYNVDPFSQYQDEEIWSALEKVQMKQKITQCEKGLQMLVDENGENFSVGERQLLCLARAVLRKNKILVLDEATANIDMGTDAIIQSTIKECFGQCTVITIAHRLNTVLHSDKIVIMDSGKVMECGSPDELLSNPNSFFNAMISSQTFKTPSS</sequence>
<evidence type="ECO:0000256" key="4">
    <source>
        <dbReference type="ARBA" id="ARBA00022741"/>
    </source>
</evidence>
<dbReference type="FunFam" id="3.40.50.300:FF:000163">
    <property type="entry name" value="Multidrug resistance-associated protein member 4"/>
    <property type="match status" value="1"/>
</dbReference>
<evidence type="ECO:0000256" key="6">
    <source>
        <dbReference type="ARBA" id="ARBA00022989"/>
    </source>
</evidence>
<feature type="transmembrane region" description="Helical" evidence="9">
    <location>
        <begin position="316"/>
        <end position="343"/>
    </location>
</feature>
<dbReference type="InterPro" id="IPR003593">
    <property type="entry name" value="AAA+_ATPase"/>
</dbReference>
<keyword evidence="5" id="KW-0067">ATP-binding</keyword>
<organism evidence="12 13">
    <name type="scientific">Potamilus streckersoni</name>
    <dbReference type="NCBI Taxonomy" id="2493646"/>
    <lineage>
        <taxon>Eukaryota</taxon>
        <taxon>Metazoa</taxon>
        <taxon>Spiralia</taxon>
        <taxon>Lophotrochozoa</taxon>
        <taxon>Mollusca</taxon>
        <taxon>Bivalvia</taxon>
        <taxon>Autobranchia</taxon>
        <taxon>Heteroconchia</taxon>
        <taxon>Palaeoheterodonta</taxon>
        <taxon>Unionida</taxon>
        <taxon>Unionoidea</taxon>
        <taxon>Unionidae</taxon>
        <taxon>Ambleminae</taxon>
        <taxon>Lampsilini</taxon>
        <taxon>Potamilus</taxon>
    </lineage>
</organism>
<dbReference type="InterPro" id="IPR017871">
    <property type="entry name" value="ABC_transporter-like_CS"/>
</dbReference>
<dbReference type="PROSITE" id="PS50893">
    <property type="entry name" value="ABC_TRANSPORTER_2"/>
    <property type="match status" value="1"/>
</dbReference>
<dbReference type="CDD" id="cd03244">
    <property type="entry name" value="ABCC_MRP_domain2"/>
    <property type="match status" value="1"/>
</dbReference>
<dbReference type="InterPro" id="IPR036640">
    <property type="entry name" value="ABC1_TM_sf"/>
</dbReference>
<feature type="region of interest" description="Disordered" evidence="8">
    <location>
        <begin position="161"/>
        <end position="182"/>
    </location>
</feature>
<gene>
    <name evidence="12" type="ORF">CHS0354_028038</name>
</gene>
<keyword evidence="6 9" id="KW-1133">Transmembrane helix</keyword>
<evidence type="ECO:0000256" key="5">
    <source>
        <dbReference type="ARBA" id="ARBA00022840"/>
    </source>
</evidence>
<dbReference type="InterPro" id="IPR027417">
    <property type="entry name" value="P-loop_NTPase"/>
</dbReference>
<dbReference type="GO" id="GO:0005524">
    <property type="term" value="F:ATP binding"/>
    <property type="evidence" value="ECO:0007669"/>
    <property type="project" value="UniProtKB-KW"/>
</dbReference>
<dbReference type="InterPro" id="IPR003439">
    <property type="entry name" value="ABC_transporter-like_ATP-bd"/>
</dbReference>
<reference evidence="12" key="2">
    <citation type="journal article" date="2021" name="Genome Biol. Evol.">
        <title>Developing a high-quality reference genome for a parasitic bivalve with doubly uniparental inheritance (Bivalvia: Unionida).</title>
        <authorList>
            <person name="Smith C.H."/>
        </authorList>
    </citation>
    <scope>NUCLEOTIDE SEQUENCE</scope>
    <source>
        <strain evidence="12">CHS0354</strain>
        <tissue evidence="12">Mantle</tissue>
    </source>
</reference>
<reference evidence="12" key="3">
    <citation type="submission" date="2023-05" db="EMBL/GenBank/DDBJ databases">
        <authorList>
            <person name="Smith C.H."/>
        </authorList>
    </citation>
    <scope>NUCLEOTIDE SEQUENCE</scope>
    <source>
        <strain evidence="12">CHS0354</strain>
        <tissue evidence="12">Mantle</tissue>
    </source>
</reference>
<dbReference type="GO" id="GO:0016887">
    <property type="term" value="F:ATP hydrolysis activity"/>
    <property type="evidence" value="ECO:0007669"/>
    <property type="project" value="InterPro"/>
</dbReference>
<dbReference type="PROSITE" id="PS50929">
    <property type="entry name" value="ABC_TM1F"/>
    <property type="match status" value="1"/>
</dbReference>
<protein>
    <submittedName>
        <fullName evidence="12">Uncharacterized protein</fullName>
    </submittedName>
</protein>
<keyword evidence="7 9" id="KW-0472">Membrane</keyword>
<keyword evidence="4" id="KW-0547">Nucleotide-binding</keyword>
<dbReference type="SMART" id="SM00382">
    <property type="entry name" value="AAA"/>
    <property type="match status" value="1"/>
</dbReference>
<dbReference type="Pfam" id="PF00664">
    <property type="entry name" value="ABC_membrane"/>
    <property type="match status" value="1"/>
</dbReference>
<dbReference type="Gene3D" id="3.40.50.300">
    <property type="entry name" value="P-loop containing nucleotide triphosphate hydrolases"/>
    <property type="match status" value="1"/>
</dbReference>
<dbReference type="Gene3D" id="1.20.1560.10">
    <property type="entry name" value="ABC transporter type 1, transmembrane domain"/>
    <property type="match status" value="1"/>
</dbReference>
<dbReference type="CDD" id="cd18599">
    <property type="entry name" value="ABC_6TM_MRP5_8_9_D2"/>
    <property type="match status" value="1"/>
</dbReference>
<name>A0AAE0TJA4_9BIVA</name>
<feature type="domain" description="ABC transporter" evidence="10">
    <location>
        <begin position="506"/>
        <end position="739"/>
    </location>
</feature>
<evidence type="ECO:0000256" key="7">
    <source>
        <dbReference type="ARBA" id="ARBA00023136"/>
    </source>
</evidence>
<comment type="caution">
    <text evidence="12">The sequence shown here is derived from an EMBL/GenBank/DDBJ whole genome shotgun (WGS) entry which is preliminary data.</text>
</comment>
<feature type="region of interest" description="Disordered" evidence="8">
    <location>
        <begin position="33"/>
        <end position="68"/>
    </location>
</feature>
<dbReference type="SUPFAM" id="SSF90123">
    <property type="entry name" value="ABC transporter transmembrane region"/>
    <property type="match status" value="1"/>
</dbReference>
<dbReference type="GO" id="GO:0016020">
    <property type="term" value="C:membrane"/>
    <property type="evidence" value="ECO:0007669"/>
    <property type="project" value="UniProtKB-SubCell"/>
</dbReference>
<reference evidence="12" key="1">
    <citation type="journal article" date="2021" name="Genome Biol. Evol.">
        <title>A High-Quality Reference Genome for a Parasitic Bivalve with Doubly Uniparental Inheritance (Bivalvia: Unionida).</title>
        <authorList>
            <person name="Smith C.H."/>
        </authorList>
    </citation>
    <scope>NUCLEOTIDE SEQUENCE</scope>
    <source>
        <strain evidence="12">CHS0354</strain>
    </source>
</reference>
<dbReference type="PANTHER" id="PTHR24223">
    <property type="entry name" value="ATP-BINDING CASSETTE SUB-FAMILY C"/>
    <property type="match status" value="1"/>
</dbReference>
<accession>A0AAE0TJA4</accession>
<evidence type="ECO:0000259" key="10">
    <source>
        <dbReference type="PROSITE" id="PS50893"/>
    </source>
</evidence>